<feature type="compositionally biased region" description="Polar residues" evidence="1">
    <location>
        <begin position="1688"/>
        <end position="1701"/>
    </location>
</feature>
<sequence>MRVVQVSENQIPTYEMFDILKYPSYVKEQVKLESLPLDYNLDQFQPENLRRRSENSNNSVIINSSRYNEIPKSSTPMSDSMDYVKSESLGCTRSSSPENYNTINRSDYYSTSKVESIKTNSFLFNINRKSASNGNDIKGINFSNNNEGSIIKKIVDKNDSPIYNSHETSNPDSDLSNCQFIPTTPANSFDSKCSDSFLRLFKPFFKHTSYLIIATSRSFLIVELMVNPNSIQVKMSTTIKYLSSLSTHFPGYTIYQLDKKPLKQYSLELSKIKNLLNLKPFIYDFQLRLIIEALKPMYTNAYNLDYQSHGIRKIKDYNENNNKSNSKHINPSIPTEAFAENLQSSILPGADIIYHGYANEYKSTLSRSINPPESFSRKSTFDCIPSQYYNSTESIESFGSKYSNEGTSKTFNRYHNPQTSTNISVIDTLGITVDLEKILASLSKIPLNSVKQSSRLVVYSPGIFEASIKLSRKFFAKNNALKKTYTTKCDSKSFINSNKLPNFSQDNLPFIESDMILNSISKIPKHNCANFNLSQNLYSVEAINYLMLNSNKFLLFRNGISNISHGACFELIPKHISNYNKSLENSPLKDTITNYQPHQGLTSSFCQLTSNSLENNNMEFRIPINSLCLNSLNFQEYEIYKIIEQNFDNIDNCLPYNIPESFLSDTTSNMNSSSLKVVMTSLSCNCNFCIKNYNHDLQPIKNSTLYDNNGTGFELNSTTSIFKKSDNSSERALSSAPSLSCIGLHAILEVVSPDICPQLEYNNSTLSRNKIYDSEYTNFVRNLGEQNNFANPTLNARYNLPNKSIKPPNISNKNQKSKIVNSKNFYDSESYENNEYRIEVTMDDWTSKGNKWSKDDISLNHSNFPSHIESKVYNYFNSWSAKYTQNILKLSQNSYLRDSIWSSLSNILSNSNFYNSSVTNRSLLHDPIPILSFFETSSDLVFISKKSVEFSNFINEGLVSNKMIISLVNYHNTLFENRDKPSPINSYPRININDGKLFSKNSESQTVPSSYENISIGGNSSNSPYDLSNISVNIDSRIHKENFLKHTGVNNNDFKHVIESSIPSIESLKNRNDFAVNLLDDSSTNQATNKESFYLNKELSLIDLNNSPVSKLKHNDLRKEKDIPINKGSVYSLRQLSTLSPGYKKLNLLILPSVFKVYKSAVKSLKARPFALNKNSSPMFKVQKKSTNQPSFTYRSYYIEFYECNNLPKINYKKSKIPKPSWKSFTFSKSYIKEAQDSYRNRRSSRLCNMIYLEPFIKNIPEPYLHISTQRSSNYTNLIKKFKFVSCSTFIPLLKIYKAIYHLSGFQLNILRSSYKFQLYHNHNFTKINKILAFKFCNYHDPIYLSIDKNISIDAYNNSLSYLKHNYPPIKINIRSKEYIGKLSFTGKQKEDLLNNTQFLPGSLFFYSQNHVSNKFECVDEHCLHEFFKALLDSKFNTFYSGYNFFSSDDKTSLNRSGTTELISTNWLKDKVKLFEWKLNKDISRLVLMNPFSSDFAIIIWLIKSTTYLNITRLPESIQNCLSLTSRNNTIPYLFIGRNINFYSSHGKSTLPINDFQRRPNNSSHYKPNPLNENVPKYVKRSNELVEELLNSKNDIDFDSDYDSDIELFDSKDQLLQPNAPTNSRIQNNSIISGNLHNILNASEYSGHDYNSGISLKPLDLEESIPILEKNENIKLNRSIIDNGGSHYSSEKISTSNQSLRPSHLPFSADEGRKSLNSNNQNDFDFKTKLNANIVAHDPLSFNKKPINFDTISSTSEILSPLKTGVKNISNPPIGNQNNLQSTNTSILNNLLKENSTDINPQNPFSDKVIEPETNTSININKTRINSLENKSHSLKYEKTNLNDNDWKILDLACISRIERQEDLYDEEKMHLNAVLSIISSDSLLNFLPHSGI</sequence>
<comment type="caution">
    <text evidence="2">The sequence shown here is derived from an EMBL/GenBank/DDBJ whole genome shotgun (WGS) entry which is preliminary data.</text>
</comment>
<gene>
    <name evidence="2" type="ORF">AYI70_g10351</name>
</gene>
<accession>A0A1R1X730</accession>
<evidence type="ECO:0000313" key="2">
    <source>
        <dbReference type="EMBL" id="OMJ10400.1"/>
    </source>
</evidence>
<reference evidence="2 3" key="1">
    <citation type="submission" date="2017-01" db="EMBL/GenBank/DDBJ databases">
        <authorList>
            <person name="Mah S.A."/>
            <person name="Swanson W.J."/>
            <person name="Moy G.W."/>
            <person name="Vacquier V.D."/>
        </authorList>
    </citation>
    <scope>NUCLEOTIDE SEQUENCE [LARGE SCALE GENOMIC DNA]</scope>
    <source>
        <strain evidence="2 3">GSMNP</strain>
    </source>
</reference>
<keyword evidence="3" id="KW-1185">Reference proteome</keyword>
<name>A0A1R1X730_9FUNG</name>
<proteinExistence type="predicted"/>
<dbReference type="EMBL" id="LSSN01005022">
    <property type="protein sequence ID" value="OMJ10400.1"/>
    <property type="molecule type" value="Genomic_DNA"/>
</dbReference>
<feature type="region of interest" description="Disordered" evidence="1">
    <location>
        <begin position="1688"/>
        <end position="1714"/>
    </location>
</feature>
<evidence type="ECO:0000256" key="1">
    <source>
        <dbReference type="SAM" id="MobiDB-lite"/>
    </source>
</evidence>
<organism evidence="2 3">
    <name type="scientific">Smittium culicis</name>
    <dbReference type="NCBI Taxonomy" id="133412"/>
    <lineage>
        <taxon>Eukaryota</taxon>
        <taxon>Fungi</taxon>
        <taxon>Fungi incertae sedis</taxon>
        <taxon>Zoopagomycota</taxon>
        <taxon>Kickxellomycotina</taxon>
        <taxon>Harpellomycetes</taxon>
        <taxon>Harpellales</taxon>
        <taxon>Legeriomycetaceae</taxon>
        <taxon>Smittium</taxon>
    </lineage>
</organism>
<protein>
    <submittedName>
        <fullName evidence="2">Uncharacterized protein</fullName>
    </submittedName>
</protein>
<dbReference type="Proteomes" id="UP000187283">
    <property type="component" value="Unassembled WGS sequence"/>
</dbReference>
<evidence type="ECO:0000313" key="3">
    <source>
        <dbReference type="Proteomes" id="UP000187283"/>
    </source>
</evidence>